<dbReference type="EMBL" id="CP034456">
    <property type="protein sequence ID" value="QBM85892.1"/>
    <property type="molecule type" value="Genomic_DNA"/>
</dbReference>
<keyword evidence="2" id="KW-1185">Reference proteome</keyword>
<name>A0A4P6XEL0_9ASCO</name>
<evidence type="ECO:0000313" key="2">
    <source>
        <dbReference type="Proteomes" id="UP000292447"/>
    </source>
</evidence>
<reference evidence="2" key="1">
    <citation type="submission" date="2019-03" db="EMBL/GenBank/DDBJ databases">
        <title>Snf2 controls pulcherriminic acid biosynthesis and connects pigmentation and antifungal activity of the yeast Metschnikowia pulcherrima.</title>
        <authorList>
            <person name="Gore-Lloyd D."/>
            <person name="Sumann I."/>
            <person name="Brachmann A.O."/>
            <person name="Schneeberger K."/>
            <person name="Ortiz-Merino R.A."/>
            <person name="Moreno-Beltran M."/>
            <person name="Schlaefli M."/>
            <person name="Kirner P."/>
            <person name="Santos Kron A."/>
            <person name="Wolfe K.H."/>
            <person name="Piel J."/>
            <person name="Ahrens C.H."/>
            <person name="Henk D."/>
            <person name="Freimoser F.M."/>
        </authorList>
    </citation>
    <scope>NUCLEOTIDE SEQUENCE [LARGE SCALE GENOMIC DNA]</scope>
    <source>
        <strain evidence="2">APC 1.2</strain>
    </source>
</reference>
<proteinExistence type="predicted"/>
<dbReference type="Proteomes" id="UP000292447">
    <property type="component" value="Chromosome I"/>
</dbReference>
<gene>
    <name evidence="1" type="ORF">METSCH_A05230</name>
</gene>
<evidence type="ECO:0000313" key="1">
    <source>
        <dbReference type="EMBL" id="QBM85892.1"/>
    </source>
</evidence>
<protein>
    <submittedName>
        <fullName evidence="1">Uncharacterized protein</fullName>
    </submittedName>
</protein>
<organism evidence="1 2">
    <name type="scientific">Metschnikowia aff. pulcherrima</name>
    <dbReference type="NCBI Taxonomy" id="2163413"/>
    <lineage>
        <taxon>Eukaryota</taxon>
        <taxon>Fungi</taxon>
        <taxon>Dikarya</taxon>
        <taxon>Ascomycota</taxon>
        <taxon>Saccharomycotina</taxon>
        <taxon>Pichiomycetes</taxon>
        <taxon>Metschnikowiaceae</taxon>
        <taxon>Metschnikowia</taxon>
    </lineage>
</organism>
<dbReference type="AlphaFoldDB" id="A0A4P6XEL0"/>
<sequence>MLQGRFFWKDSNSSPAAIFAVLALDAVSTVLCVIALNPRPAAACLEGGGADGLYRGIPFGTRSGKSSRTFSCCSSRASILTHLKKNLGTVDHVALCILLLMSKLVNYDQAWLLLLFSPQARHHCLSSNLKSSCSLPSYFSEPGLNFIFSLSVIKGAAVDLLFEYLSIPTPFFAGWLISELSVRRFLLQT</sequence>
<accession>A0A4P6XEL0</accession>